<protein>
    <submittedName>
        <fullName evidence="2 5">Bm3762</fullName>
    </submittedName>
</protein>
<evidence type="ECO:0000313" key="2">
    <source>
        <dbReference type="EMBL" id="CDP98895.2"/>
    </source>
</evidence>
<reference evidence="5" key="4">
    <citation type="submission" date="2019-12" db="UniProtKB">
        <authorList>
            <consortium name="WormBaseParasite"/>
        </authorList>
    </citation>
    <scope>IDENTIFICATION</scope>
</reference>
<proteinExistence type="predicted"/>
<dbReference type="GeneID" id="6097497"/>
<reference evidence="2" key="2">
    <citation type="submission" date="2012-12" db="EMBL/GenBank/DDBJ databases">
        <authorList>
            <person name="Gao Y.W."/>
            <person name="Fan S.T."/>
            <person name="Sun H.T."/>
            <person name="Wang Z."/>
            <person name="Gao X.L."/>
            <person name="Li Y.G."/>
            <person name="Wang T.C."/>
            <person name="Zhang K."/>
            <person name="Xu W.W."/>
            <person name="Yu Z.J."/>
            <person name="Xia X.Z."/>
        </authorList>
    </citation>
    <scope>NUCLEOTIDE SEQUENCE</scope>
    <source>
        <strain evidence="2">FR3</strain>
    </source>
</reference>
<keyword evidence="4" id="KW-1185">Reference proteome</keyword>
<evidence type="ECO:0000256" key="1">
    <source>
        <dbReference type="SAM" id="SignalP"/>
    </source>
</evidence>
<evidence type="ECO:0000313" key="3">
    <source>
        <dbReference type="EMBL" id="VIO98101.1"/>
    </source>
</evidence>
<dbReference type="AlphaFoldDB" id="A0A0J9Y098"/>
<gene>
    <name evidence="2 5 6" type="ORF">Bm3762</name>
    <name evidence="3" type="ORF">BM_BM3762</name>
    <name evidence="2" type="ORF">BM_Bm3762</name>
</gene>
<dbReference type="EMBL" id="CAAKNF010000195">
    <property type="protein sequence ID" value="VIO98101.1"/>
    <property type="molecule type" value="Genomic_DNA"/>
</dbReference>
<evidence type="ECO:0000313" key="4">
    <source>
        <dbReference type="Proteomes" id="UP000006672"/>
    </source>
</evidence>
<dbReference type="CTD" id="6097497"/>
<dbReference type="OrthoDB" id="6278121at2759"/>
<dbReference type="WBParaSite" id="Bm3762.1">
    <property type="protein sequence ID" value="Bm3762.1"/>
    <property type="gene ID" value="WBGene00224023"/>
</dbReference>
<accession>A0A0J9Y098</accession>
<dbReference type="RefSeq" id="XP_001894045.1">
    <property type="nucleotide sequence ID" value="XM_001894010.1"/>
</dbReference>
<evidence type="ECO:0000313" key="6">
    <source>
        <dbReference type="WormBase" id="Bm3762"/>
    </source>
</evidence>
<sequence>MKIPFYLVIVIAPTMAFQCFRCNNGIDDKNDNVKQCIDQKIECPKGTKSCSTILYTSEKDNEIHIRKFCTTPGTPIPHYLRLFPSSAICENIFTNQDEVQLTSLLKERRRREASPPAPPRQYKNNLLCICATSLCNGGIHREIIDRITSDPPRHNIDLSLQQLND</sequence>
<dbReference type="WormBase" id="Bm3762">
    <property type="protein sequence ID" value="BM04481"/>
    <property type="gene ID" value="WBGene00224023"/>
</dbReference>
<evidence type="ECO:0000313" key="5">
    <source>
        <dbReference type="WBParaSite" id="Bm3762.1"/>
    </source>
</evidence>
<organism evidence="2">
    <name type="scientific">Brugia malayi</name>
    <name type="common">Filarial nematode worm</name>
    <dbReference type="NCBI Taxonomy" id="6279"/>
    <lineage>
        <taxon>Eukaryota</taxon>
        <taxon>Metazoa</taxon>
        <taxon>Ecdysozoa</taxon>
        <taxon>Nematoda</taxon>
        <taxon>Chromadorea</taxon>
        <taxon>Rhabditida</taxon>
        <taxon>Spirurina</taxon>
        <taxon>Spiruromorpha</taxon>
        <taxon>Filarioidea</taxon>
        <taxon>Onchocercidae</taxon>
        <taxon>Brugia</taxon>
    </lineage>
</organism>
<reference evidence="2 4" key="1">
    <citation type="journal article" date="2007" name="Science">
        <title>Draft genome of the filarial nematode parasite Brugia malayi.</title>
        <authorList>
            <person name="Ghedin E."/>
            <person name="Wang S."/>
            <person name="Spiro D."/>
            <person name="Caler E."/>
            <person name="Zhao Q."/>
            <person name="Crabtree J."/>
            <person name="Allen J.E."/>
            <person name="Delcher A.L."/>
            <person name="Guiliano D.B."/>
            <person name="Miranda-Saavedra D."/>
            <person name="Angiuoli S.V."/>
            <person name="Creasy T."/>
            <person name="Amedeo P."/>
            <person name="Haas B."/>
            <person name="El-Sayed N.M."/>
            <person name="Wortman J.R."/>
            <person name="Feldblyum T."/>
            <person name="Tallon L."/>
            <person name="Schatz M."/>
            <person name="Shumway M."/>
            <person name="Koo H."/>
            <person name="Salzberg S.L."/>
            <person name="Schobel S."/>
            <person name="Pertea M."/>
            <person name="Pop M."/>
            <person name="White O."/>
            <person name="Barton G.J."/>
            <person name="Carlow C.K."/>
            <person name="Crawford M.J."/>
            <person name="Daub J."/>
            <person name="Dimmic M.W."/>
            <person name="Estes C.F."/>
            <person name="Foster J.M."/>
            <person name="Ganatra M."/>
            <person name="Gregory W.F."/>
            <person name="Johnson N.M."/>
            <person name="Jin J."/>
            <person name="Komuniecki R."/>
            <person name="Korf I."/>
            <person name="Kumar S."/>
            <person name="Laney S."/>
            <person name="Li B.W."/>
            <person name="Li W."/>
            <person name="Lindblom T.H."/>
            <person name="Lustigman S."/>
            <person name="Ma D."/>
            <person name="Maina C.V."/>
            <person name="Martin D.M."/>
            <person name="McCarter J.P."/>
            <person name="McReynolds L."/>
            <person name="Mitreva M."/>
            <person name="Nutman T.B."/>
            <person name="Parkinson J."/>
            <person name="Peregrin-Alvarez J.M."/>
            <person name="Poole C."/>
            <person name="Ren Q."/>
            <person name="Saunders L."/>
            <person name="Sluder A.E."/>
            <person name="Smith K."/>
            <person name="Stanke M."/>
            <person name="Unnasch T.R."/>
            <person name="Ware J."/>
            <person name="Wei A.D."/>
            <person name="Weil G."/>
            <person name="Williams D.J."/>
            <person name="Zhang Y."/>
            <person name="Williams S.A."/>
            <person name="Fraser-Liggett C."/>
            <person name="Slatko B."/>
            <person name="Blaxter M.L."/>
            <person name="Scott A.L."/>
        </authorList>
    </citation>
    <scope>NUCLEOTIDE SEQUENCE</scope>
    <source>
        <strain evidence="2 4">FR3</strain>
    </source>
</reference>
<dbReference type="FunCoup" id="A0A0J9Y098">
    <property type="interactions" value="210"/>
</dbReference>
<feature type="chain" id="PRO_5023899052" evidence="1">
    <location>
        <begin position="17"/>
        <end position="165"/>
    </location>
</feature>
<keyword evidence="1" id="KW-0732">Signal</keyword>
<dbReference type="Proteomes" id="UP000006672">
    <property type="component" value="Unassembled WGS sequence"/>
</dbReference>
<accession>A0A4E9FMA3</accession>
<name>A0A0J9Y098_BRUMA</name>
<dbReference type="EMBL" id="LN857000">
    <property type="protein sequence ID" value="CDP98895.2"/>
    <property type="molecule type" value="Genomic_DNA"/>
</dbReference>
<feature type="signal peptide" evidence="1">
    <location>
        <begin position="1"/>
        <end position="16"/>
    </location>
</feature>
<dbReference type="KEGG" id="bmy:BM_BM3762"/>
<reference evidence="3" key="3">
    <citation type="submission" date="2019-04" db="EMBL/GenBank/DDBJ databases">
        <authorList>
            <person name="Howe K."/>
            <person name="Paulini M."/>
            <person name="Williams G."/>
        </authorList>
    </citation>
    <scope>NUCLEOTIDE SEQUENCE [LARGE SCALE GENOMIC DNA]</scope>
    <source>
        <strain evidence="3">FR3</strain>
    </source>
</reference>